<dbReference type="EMBL" id="JACEHE010000037">
    <property type="protein sequence ID" value="MBA2951033.1"/>
    <property type="molecule type" value="Genomic_DNA"/>
</dbReference>
<feature type="chain" id="PRO_5031417260" evidence="1">
    <location>
        <begin position="31"/>
        <end position="60"/>
    </location>
</feature>
<protein>
    <submittedName>
        <fullName evidence="2">Uncharacterized protein</fullName>
    </submittedName>
</protein>
<accession>A0A7W0ICX6</accession>
<sequence length="60" mass="6123">MIHAPSYVTVPGALAAATLLVLAVPTPAQAAEGTLIINGTAYENLGRPPLPHGRTALRHA</sequence>
<name>A0A7W0ICX6_9ACTN</name>
<keyword evidence="1" id="KW-0732">Signal</keyword>
<reference evidence="2 3" key="1">
    <citation type="submission" date="2020-07" db="EMBL/GenBank/DDBJ databases">
        <title>Streptomyces isolated from Indian soil.</title>
        <authorList>
            <person name="Mandal S."/>
            <person name="Maiti P.K."/>
        </authorList>
    </citation>
    <scope>NUCLEOTIDE SEQUENCE [LARGE SCALE GENOMIC DNA]</scope>
    <source>
        <strain evidence="2 3">PSKA28</strain>
    </source>
</reference>
<evidence type="ECO:0000313" key="3">
    <source>
        <dbReference type="Proteomes" id="UP000545761"/>
    </source>
</evidence>
<dbReference type="RefSeq" id="WP_181661953.1">
    <property type="nucleotide sequence ID" value="NZ_JACEHE010000037.1"/>
</dbReference>
<gene>
    <name evidence="2" type="ORF">H1D24_36135</name>
</gene>
<comment type="caution">
    <text evidence="2">The sequence shown here is derived from an EMBL/GenBank/DDBJ whole genome shotgun (WGS) entry which is preliminary data.</text>
</comment>
<feature type="signal peptide" evidence="1">
    <location>
        <begin position="1"/>
        <end position="30"/>
    </location>
</feature>
<proteinExistence type="predicted"/>
<organism evidence="2 3">
    <name type="scientific">Streptomyces himalayensis subsp. himalayensis</name>
    <dbReference type="NCBI Taxonomy" id="2756131"/>
    <lineage>
        <taxon>Bacteria</taxon>
        <taxon>Bacillati</taxon>
        <taxon>Actinomycetota</taxon>
        <taxon>Actinomycetes</taxon>
        <taxon>Kitasatosporales</taxon>
        <taxon>Streptomycetaceae</taxon>
        <taxon>Streptomyces</taxon>
        <taxon>Streptomyces himalayensis</taxon>
    </lineage>
</organism>
<dbReference type="Proteomes" id="UP000545761">
    <property type="component" value="Unassembled WGS sequence"/>
</dbReference>
<evidence type="ECO:0000256" key="1">
    <source>
        <dbReference type="SAM" id="SignalP"/>
    </source>
</evidence>
<evidence type="ECO:0000313" key="2">
    <source>
        <dbReference type="EMBL" id="MBA2951033.1"/>
    </source>
</evidence>
<dbReference type="AlphaFoldDB" id="A0A7W0ICX6"/>